<protein>
    <submittedName>
        <fullName evidence="1">Putative secreted protein</fullName>
    </submittedName>
</protein>
<dbReference type="AlphaFoldDB" id="A0A2M4DLM3"/>
<proteinExistence type="predicted"/>
<sequence length="72" mass="8549">MLWRVWCIAIVRKFVDCSNPTFTKRSGLTALASEMQRRLKETYLPLRLYALTDRCPHHVPLSRHGLLAWMRH</sequence>
<dbReference type="EMBL" id="GGFL01014269">
    <property type="protein sequence ID" value="MBW78447.1"/>
    <property type="molecule type" value="Transcribed_RNA"/>
</dbReference>
<name>A0A2M4DLM3_ANODA</name>
<accession>A0A2M4DLM3</accession>
<evidence type="ECO:0000313" key="1">
    <source>
        <dbReference type="EMBL" id="MBW78447.1"/>
    </source>
</evidence>
<reference evidence="1" key="1">
    <citation type="submission" date="2018-01" db="EMBL/GenBank/DDBJ databases">
        <title>An insight into the sialome of Amazonian anophelines.</title>
        <authorList>
            <person name="Ribeiro J.M."/>
            <person name="Scarpassa V."/>
            <person name="Calvo E."/>
        </authorList>
    </citation>
    <scope>NUCLEOTIDE SEQUENCE</scope>
</reference>
<organism evidence="1">
    <name type="scientific">Anopheles darlingi</name>
    <name type="common">Mosquito</name>
    <dbReference type="NCBI Taxonomy" id="43151"/>
    <lineage>
        <taxon>Eukaryota</taxon>
        <taxon>Metazoa</taxon>
        <taxon>Ecdysozoa</taxon>
        <taxon>Arthropoda</taxon>
        <taxon>Hexapoda</taxon>
        <taxon>Insecta</taxon>
        <taxon>Pterygota</taxon>
        <taxon>Neoptera</taxon>
        <taxon>Endopterygota</taxon>
        <taxon>Diptera</taxon>
        <taxon>Nematocera</taxon>
        <taxon>Culicoidea</taxon>
        <taxon>Culicidae</taxon>
        <taxon>Anophelinae</taxon>
        <taxon>Anopheles</taxon>
    </lineage>
</organism>